<sequence>MIGSETKRAARERAARLVSLFESGGAQAVEASMLQPAETLLDLYGEDIRARTFVTSDPIRGEMMLRPDFTVPVVQMHMAGGADPARYTYAGEVFRRQEVDPDRAVEYLQVGLELFGSDDPAQADAEVFAAIAEALAPLKLRASTGDIGILVAAVQGLDTSEARKAALLRHVWRPRRFRQLLERFGGRQSPPAQRVALLNDPSPLADAGPLVGLRSEDEIEARIARLRDDAATPPLAETQIALIDAILALKETAPNVLVALRDISADLPAIGPAVDRLSARLEALAARGIEVEDLAFEGSFGRTSMEYYDGFVFGFSFEGRPDLPPVATGGRYDALTRVLGGGHGIPAVGGVIRPEVLLAGEEAPA</sequence>
<feature type="binding site" evidence="3">
    <location>
        <position position="302"/>
    </location>
    <ligand>
        <name>L-histidine</name>
        <dbReference type="ChEBI" id="CHEBI:57595"/>
    </ligand>
</feature>
<dbReference type="PIRSF" id="PIRSF001549">
    <property type="entry name" value="His-tRNA_synth"/>
    <property type="match status" value="1"/>
</dbReference>
<organism evidence="5 6">
    <name type="scientific">Histidinibacterium aquaticum</name>
    <dbReference type="NCBI Taxonomy" id="2613962"/>
    <lineage>
        <taxon>Bacteria</taxon>
        <taxon>Pseudomonadati</taxon>
        <taxon>Pseudomonadota</taxon>
        <taxon>Alphaproteobacteria</taxon>
        <taxon>Rhodobacterales</taxon>
        <taxon>Paracoccaceae</taxon>
        <taxon>Histidinibacterium</taxon>
    </lineage>
</organism>
<dbReference type="SUPFAM" id="SSF55681">
    <property type="entry name" value="Class II aaRS and biotin synthetases"/>
    <property type="match status" value="1"/>
</dbReference>
<comment type="caution">
    <text evidence="5">The sequence shown here is derived from an EMBL/GenBank/DDBJ whole genome shotgun (WGS) entry which is preliminary data.</text>
</comment>
<keyword evidence="5" id="KW-0808">Transferase</keyword>
<dbReference type="InterPro" id="IPR041715">
    <property type="entry name" value="HisRS-like_core"/>
</dbReference>
<name>A0A5J5GQA2_9RHOB</name>
<dbReference type="PROSITE" id="PS50862">
    <property type="entry name" value="AA_TRNA_LIGASE_II"/>
    <property type="match status" value="1"/>
</dbReference>
<feature type="binding site" evidence="3">
    <location>
        <begin position="68"/>
        <end position="70"/>
    </location>
    <ligand>
        <name>L-histidine</name>
        <dbReference type="ChEBI" id="CHEBI:57595"/>
    </ligand>
</feature>
<dbReference type="RefSeq" id="WP_150443907.1">
    <property type="nucleotide sequence ID" value="NZ_VYQE01000001.1"/>
</dbReference>
<gene>
    <name evidence="5" type="ORF">F3S47_04040</name>
</gene>
<keyword evidence="6" id="KW-1185">Reference proteome</keyword>
<comment type="subunit">
    <text evidence="1">Homodimer.</text>
</comment>
<dbReference type="NCBIfam" id="NF008952">
    <property type="entry name" value="PRK12295.1-5"/>
    <property type="match status" value="1"/>
</dbReference>
<accession>A0A5J5GQA2</accession>
<dbReference type="GO" id="GO:0016757">
    <property type="term" value="F:glycosyltransferase activity"/>
    <property type="evidence" value="ECO:0007669"/>
    <property type="project" value="UniProtKB-KW"/>
</dbReference>
<dbReference type="GO" id="GO:0004821">
    <property type="term" value="F:histidine-tRNA ligase activity"/>
    <property type="evidence" value="ECO:0007669"/>
    <property type="project" value="TreeGrafter"/>
</dbReference>
<evidence type="ECO:0000256" key="1">
    <source>
        <dbReference type="ARBA" id="ARBA00011738"/>
    </source>
</evidence>
<evidence type="ECO:0000313" key="5">
    <source>
        <dbReference type="EMBL" id="KAA9010421.1"/>
    </source>
</evidence>
<feature type="binding site" evidence="3">
    <location>
        <begin position="307"/>
        <end position="308"/>
    </location>
    <ligand>
        <name>L-histidine</name>
        <dbReference type="ChEBI" id="CHEBI:57595"/>
    </ligand>
</feature>
<dbReference type="GO" id="GO:0006427">
    <property type="term" value="P:histidyl-tRNA aminoacylation"/>
    <property type="evidence" value="ECO:0007669"/>
    <property type="project" value="TreeGrafter"/>
</dbReference>
<evidence type="ECO:0000256" key="2">
    <source>
        <dbReference type="ARBA" id="ARBA00017399"/>
    </source>
</evidence>
<dbReference type="Gene3D" id="3.30.930.10">
    <property type="entry name" value="Bira Bifunctional Protein, Domain 2"/>
    <property type="match status" value="1"/>
</dbReference>
<evidence type="ECO:0000313" key="6">
    <source>
        <dbReference type="Proteomes" id="UP000326554"/>
    </source>
</evidence>
<keyword evidence="5" id="KW-0328">Glycosyltransferase</keyword>
<evidence type="ECO:0000259" key="4">
    <source>
        <dbReference type="PROSITE" id="PS50862"/>
    </source>
</evidence>
<dbReference type="InterPro" id="IPR006195">
    <property type="entry name" value="aa-tRNA-synth_II"/>
</dbReference>
<feature type="binding site" evidence="3">
    <location>
        <position position="113"/>
    </location>
    <ligand>
        <name>L-histidine</name>
        <dbReference type="ChEBI" id="CHEBI:57595"/>
    </ligand>
</feature>
<dbReference type="Pfam" id="PF13393">
    <property type="entry name" value="tRNA-synt_His"/>
    <property type="match status" value="2"/>
</dbReference>
<dbReference type="PANTHER" id="PTHR43707:SF1">
    <property type="entry name" value="HISTIDINE--TRNA LIGASE, MITOCHONDRIAL-RELATED"/>
    <property type="match status" value="1"/>
</dbReference>
<protein>
    <recommendedName>
        <fullName evidence="2">Histidine--tRNA ligase</fullName>
    </recommendedName>
</protein>
<dbReference type="InterPro" id="IPR004516">
    <property type="entry name" value="HisRS/HisZ"/>
</dbReference>
<dbReference type="InterPro" id="IPR045864">
    <property type="entry name" value="aa-tRNA-synth_II/BPL/LPL"/>
</dbReference>
<reference evidence="5 6" key="1">
    <citation type="submission" date="2019-09" db="EMBL/GenBank/DDBJ databases">
        <authorList>
            <person name="Park J.-S."/>
            <person name="Choi H.-J."/>
        </authorList>
    </citation>
    <scope>NUCLEOTIDE SEQUENCE [LARGE SCALE GENOMIC DNA]</scope>
    <source>
        <strain evidence="5 6">176SS1-4</strain>
    </source>
</reference>
<evidence type="ECO:0000256" key="3">
    <source>
        <dbReference type="PIRSR" id="PIRSR001549-1"/>
    </source>
</evidence>
<dbReference type="PANTHER" id="PTHR43707">
    <property type="entry name" value="HISTIDYL-TRNA SYNTHETASE"/>
    <property type="match status" value="1"/>
</dbReference>
<feature type="binding site" evidence="3">
    <location>
        <position position="95"/>
    </location>
    <ligand>
        <name>L-histidine</name>
        <dbReference type="ChEBI" id="CHEBI:57595"/>
    </ligand>
</feature>
<dbReference type="AlphaFoldDB" id="A0A5J5GQA2"/>
<feature type="binding site" evidence="3">
    <location>
        <position position="109"/>
    </location>
    <ligand>
        <name>L-histidine</name>
        <dbReference type="ChEBI" id="CHEBI:57595"/>
    </ligand>
</feature>
<proteinExistence type="predicted"/>
<feature type="domain" description="Aminoacyl-transfer RNA synthetases class-II family profile" evidence="4">
    <location>
        <begin position="1"/>
        <end position="354"/>
    </location>
</feature>
<dbReference type="GO" id="GO:0005737">
    <property type="term" value="C:cytoplasm"/>
    <property type="evidence" value="ECO:0007669"/>
    <property type="project" value="InterPro"/>
</dbReference>
<dbReference type="EMBL" id="VYQE01000001">
    <property type="protein sequence ID" value="KAA9010421.1"/>
    <property type="molecule type" value="Genomic_DNA"/>
</dbReference>
<dbReference type="Proteomes" id="UP000326554">
    <property type="component" value="Unassembled WGS sequence"/>
</dbReference>